<dbReference type="InterPro" id="IPR036465">
    <property type="entry name" value="vWFA_dom_sf"/>
</dbReference>
<comment type="caution">
    <text evidence="4">The sequence shown here is derived from an EMBL/GenBank/DDBJ whole genome shotgun (WGS) entry which is preliminary data.</text>
</comment>
<keyword evidence="5" id="KW-1185">Reference proteome</keyword>
<dbReference type="Gene3D" id="2.60.40.150">
    <property type="entry name" value="C2 domain"/>
    <property type="match status" value="2"/>
</dbReference>
<dbReference type="EMBL" id="CALNXI010000006">
    <property type="protein sequence ID" value="CAH3014117.1"/>
    <property type="molecule type" value="Genomic_DNA"/>
</dbReference>
<organism evidence="4 5">
    <name type="scientific">Porites evermanni</name>
    <dbReference type="NCBI Taxonomy" id="104178"/>
    <lineage>
        <taxon>Eukaryota</taxon>
        <taxon>Metazoa</taxon>
        <taxon>Cnidaria</taxon>
        <taxon>Anthozoa</taxon>
        <taxon>Hexacorallia</taxon>
        <taxon>Scleractinia</taxon>
        <taxon>Fungiina</taxon>
        <taxon>Poritidae</taxon>
        <taxon>Porites</taxon>
    </lineage>
</organism>
<protein>
    <recommendedName>
        <fullName evidence="3">C2 domain-containing protein</fullName>
    </recommendedName>
</protein>
<dbReference type="SUPFAM" id="SSF53300">
    <property type="entry name" value="vWA-like"/>
    <property type="match status" value="1"/>
</dbReference>
<dbReference type="Proteomes" id="UP001159427">
    <property type="component" value="Unassembled WGS sequence"/>
</dbReference>
<comment type="similarity">
    <text evidence="1">Belongs to the copine family.</text>
</comment>
<dbReference type="SUPFAM" id="SSF49562">
    <property type="entry name" value="C2 domain (Calcium/lipid-binding domain, CaLB)"/>
    <property type="match status" value="2"/>
</dbReference>
<accession>A0ABN8LJK7</accession>
<evidence type="ECO:0000259" key="3">
    <source>
        <dbReference type="PROSITE" id="PS50004"/>
    </source>
</evidence>
<sequence length="637" mass="71404">MAKTVIKSRSTPSLKSPKVAAEGNGLQLNSKRSGGLVTENASRQGMLQTNAFQRKRKIELFIECTDLVQLDTFSRSDPMCVLYVKRLGQWMEYGRTESIPNNLHPKFIETFILEANTTLYPRLRFSVFDLANFTSKDLRKHDFIGSLEIELEAMLECDNGSAIRTLRLPGDVKSRGYIHVYWEDVKESRTNVKLHFGATNLSKKGLLGKCDSFFEINRLLSKPDHFHPIYRSEVVTRTACPKWAPFDISLQKLCNDNVDGQLLLSCWHFSNSGNHSIVGEAKIPSSSLLKRTVREVDIVNPRKQNKGKRNSNSGTLRILQCHVDTQFSLVDYVRGNCVIKLVCAVDFTISNGKPMTKDSLHNIDEEKASNEYVKTLDTIGKVLTSFKQEQKIPAYGFGAQATSAGPLPYIFPLDRDCGQFELENIDTVIDAYWKRLEDVKLGGPTYLAPVIQQIAAYAEREVSQCSQHYTIGLVIVDGIINDLESLTDTLIEVGNLALSIVVVGVGPADFRLMDELFSRSRRPLRSKDGKTLARNNTDFLSLRRHATNPGVNDSVAREVFANISQQIVAFFKSKGIVPNLPTNMNFTQAWDDCNNTPNSTSSRPSSPRMRKISHNVVPKCPTCGSVIDRDGFDKTYV</sequence>
<dbReference type="PROSITE" id="PS50004">
    <property type="entry name" value="C2"/>
    <property type="match status" value="1"/>
</dbReference>
<dbReference type="PANTHER" id="PTHR10857">
    <property type="entry name" value="COPINE"/>
    <property type="match status" value="1"/>
</dbReference>
<dbReference type="InterPro" id="IPR000008">
    <property type="entry name" value="C2_dom"/>
</dbReference>
<dbReference type="InterPro" id="IPR045052">
    <property type="entry name" value="Copine"/>
</dbReference>
<dbReference type="InterPro" id="IPR010734">
    <property type="entry name" value="Copine_C"/>
</dbReference>
<dbReference type="InterPro" id="IPR035892">
    <property type="entry name" value="C2_domain_sf"/>
</dbReference>
<evidence type="ECO:0000256" key="1">
    <source>
        <dbReference type="ARBA" id="ARBA00009048"/>
    </source>
</evidence>
<dbReference type="PANTHER" id="PTHR10857:SF106">
    <property type="entry name" value="C2 DOMAIN-CONTAINING PROTEIN"/>
    <property type="match status" value="1"/>
</dbReference>
<feature type="domain" description="C2" evidence="3">
    <location>
        <begin position="43"/>
        <end position="166"/>
    </location>
</feature>
<gene>
    <name evidence="4" type="ORF">PEVE_00036944</name>
</gene>
<dbReference type="SMART" id="SM00239">
    <property type="entry name" value="C2"/>
    <property type="match status" value="2"/>
</dbReference>
<dbReference type="CDD" id="cd04048">
    <property type="entry name" value="C2A_Copine"/>
    <property type="match status" value="1"/>
</dbReference>
<proteinExistence type="inferred from homology"/>
<evidence type="ECO:0000313" key="4">
    <source>
        <dbReference type="EMBL" id="CAH3014117.1"/>
    </source>
</evidence>
<feature type="region of interest" description="Disordered" evidence="2">
    <location>
        <begin position="1"/>
        <end position="25"/>
    </location>
</feature>
<evidence type="ECO:0000256" key="2">
    <source>
        <dbReference type="SAM" id="MobiDB-lite"/>
    </source>
</evidence>
<dbReference type="Pfam" id="PF00168">
    <property type="entry name" value="C2"/>
    <property type="match status" value="2"/>
</dbReference>
<dbReference type="InterPro" id="IPR037768">
    <property type="entry name" value="C2B_Copine"/>
</dbReference>
<dbReference type="CDD" id="cd04047">
    <property type="entry name" value="C2B_Copine"/>
    <property type="match status" value="1"/>
</dbReference>
<evidence type="ECO:0000313" key="5">
    <source>
        <dbReference type="Proteomes" id="UP001159427"/>
    </source>
</evidence>
<name>A0ABN8LJK7_9CNID</name>
<reference evidence="4 5" key="1">
    <citation type="submission" date="2022-05" db="EMBL/GenBank/DDBJ databases">
        <authorList>
            <consortium name="Genoscope - CEA"/>
            <person name="William W."/>
        </authorList>
    </citation>
    <scope>NUCLEOTIDE SEQUENCE [LARGE SCALE GENOMIC DNA]</scope>
</reference>
<dbReference type="Pfam" id="PF07002">
    <property type="entry name" value="Copine"/>
    <property type="match status" value="1"/>
</dbReference>